<dbReference type="PROSITE" id="PS50850">
    <property type="entry name" value="MFS"/>
    <property type="match status" value="1"/>
</dbReference>
<evidence type="ECO:0000313" key="8">
    <source>
        <dbReference type="Proteomes" id="UP000291343"/>
    </source>
</evidence>
<dbReference type="PANTHER" id="PTHR48021:SF1">
    <property type="entry name" value="GH07001P-RELATED"/>
    <property type="match status" value="1"/>
</dbReference>
<proteinExistence type="predicted"/>
<accession>A0A482WM68</accession>
<keyword evidence="8" id="KW-1185">Reference proteome</keyword>
<dbReference type="AlphaFoldDB" id="A0A482WM68"/>
<dbReference type="InterPro" id="IPR020846">
    <property type="entry name" value="MFS_dom"/>
</dbReference>
<feature type="transmembrane region" description="Helical" evidence="5">
    <location>
        <begin position="7"/>
        <end position="31"/>
    </location>
</feature>
<name>A0A482WM68_LAOST</name>
<dbReference type="Gene3D" id="1.20.1250.20">
    <property type="entry name" value="MFS general substrate transporter like domains"/>
    <property type="match status" value="1"/>
</dbReference>
<dbReference type="SMR" id="A0A482WM68"/>
<dbReference type="STRING" id="195883.A0A482WM68"/>
<dbReference type="OrthoDB" id="6339427at2759"/>
<evidence type="ECO:0000313" key="7">
    <source>
        <dbReference type="EMBL" id="RZF34400.1"/>
    </source>
</evidence>
<evidence type="ECO:0000256" key="5">
    <source>
        <dbReference type="SAM" id="Phobius"/>
    </source>
</evidence>
<dbReference type="SUPFAM" id="SSF103473">
    <property type="entry name" value="MFS general substrate transporter"/>
    <property type="match status" value="1"/>
</dbReference>
<comment type="subcellular location">
    <subcellularLocation>
        <location evidence="1">Membrane</location>
        <topology evidence="1">Multi-pass membrane protein</topology>
    </subcellularLocation>
</comment>
<keyword evidence="3 5" id="KW-1133">Transmembrane helix</keyword>
<dbReference type="PANTHER" id="PTHR48021">
    <property type="match status" value="1"/>
</dbReference>
<organism evidence="7 8">
    <name type="scientific">Laodelphax striatellus</name>
    <name type="common">Small brown planthopper</name>
    <name type="synonym">Delphax striatella</name>
    <dbReference type="NCBI Taxonomy" id="195883"/>
    <lineage>
        <taxon>Eukaryota</taxon>
        <taxon>Metazoa</taxon>
        <taxon>Ecdysozoa</taxon>
        <taxon>Arthropoda</taxon>
        <taxon>Hexapoda</taxon>
        <taxon>Insecta</taxon>
        <taxon>Pterygota</taxon>
        <taxon>Neoptera</taxon>
        <taxon>Paraneoptera</taxon>
        <taxon>Hemiptera</taxon>
        <taxon>Auchenorrhyncha</taxon>
        <taxon>Fulgoroidea</taxon>
        <taxon>Delphacidae</taxon>
        <taxon>Criomorphinae</taxon>
        <taxon>Laodelphax</taxon>
    </lineage>
</organism>
<evidence type="ECO:0000256" key="2">
    <source>
        <dbReference type="ARBA" id="ARBA00022692"/>
    </source>
</evidence>
<comment type="caution">
    <text evidence="7">The sequence shown here is derived from an EMBL/GenBank/DDBJ whole genome shotgun (WGS) entry which is preliminary data.</text>
</comment>
<reference evidence="7 8" key="1">
    <citation type="journal article" date="2017" name="Gigascience">
        <title>Genome sequence of the small brown planthopper, Laodelphax striatellus.</title>
        <authorList>
            <person name="Zhu J."/>
            <person name="Jiang F."/>
            <person name="Wang X."/>
            <person name="Yang P."/>
            <person name="Bao Y."/>
            <person name="Zhao W."/>
            <person name="Wang W."/>
            <person name="Lu H."/>
            <person name="Wang Q."/>
            <person name="Cui N."/>
            <person name="Li J."/>
            <person name="Chen X."/>
            <person name="Luo L."/>
            <person name="Yu J."/>
            <person name="Kang L."/>
            <person name="Cui F."/>
        </authorList>
    </citation>
    <scope>NUCLEOTIDE SEQUENCE [LARGE SCALE GENOMIC DNA]</scope>
    <source>
        <strain evidence="7">Lst14</strain>
    </source>
</reference>
<dbReference type="InterPro" id="IPR050549">
    <property type="entry name" value="MFS_Trehalose_Transporter"/>
</dbReference>
<feature type="transmembrane region" description="Helical" evidence="5">
    <location>
        <begin position="43"/>
        <end position="63"/>
    </location>
</feature>
<evidence type="ECO:0000256" key="1">
    <source>
        <dbReference type="ARBA" id="ARBA00004141"/>
    </source>
</evidence>
<dbReference type="Pfam" id="PF00083">
    <property type="entry name" value="Sugar_tr"/>
    <property type="match status" value="1"/>
</dbReference>
<dbReference type="GO" id="GO:0022857">
    <property type="term" value="F:transmembrane transporter activity"/>
    <property type="evidence" value="ECO:0007669"/>
    <property type="project" value="InterPro"/>
</dbReference>
<feature type="domain" description="Major facilitator superfamily (MFS) profile" evidence="6">
    <location>
        <begin position="1"/>
        <end position="98"/>
    </location>
</feature>
<evidence type="ECO:0000256" key="3">
    <source>
        <dbReference type="ARBA" id="ARBA00022989"/>
    </source>
</evidence>
<protein>
    <recommendedName>
        <fullName evidence="6">Major facilitator superfamily (MFS) profile domain-containing protein</fullName>
    </recommendedName>
</protein>
<dbReference type="InterPro" id="IPR005828">
    <property type="entry name" value="MFS_sugar_transport-like"/>
</dbReference>
<sequence>MDYNLRCIPLAAVCLVQLFFTIGLGPVPWFMIPELLPEDVKGMALSATVAYKWIITFLVIKLFPVMVVEIGYAITYALMATVCAAGLLFFEHCIPETKNMSPFEIHDEIAYYLNFGRRPDHLKSKYTEICNSPQSHAKYNRNITTVYG</sequence>
<evidence type="ECO:0000259" key="6">
    <source>
        <dbReference type="PROSITE" id="PS50850"/>
    </source>
</evidence>
<keyword evidence="2 5" id="KW-0812">Transmembrane</keyword>
<dbReference type="InterPro" id="IPR036259">
    <property type="entry name" value="MFS_trans_sf"/>
</dbReference>
<gene>
    <name evidence="7" type="ORF">LSTR_LSTR016404</name>
</gene>
<dbReference type="GO" id="GO:0016020">
    <property type="term" value="C:membrane"/>
    <property type="evidence" value="ECO:0007669"/>
    <property type="project" value="UniProtKB-SubCell"/>
</dbReference>
<feature type="transmembrane region" description="Helical" evidence="5">
    <location>
        <begin position="70"/>
        <end position="90"/>
    </location>
</feature>
<evidence type="ECO:0000256" key="4">
    <source>
        <dbReference type="ARBA" id="ARBA00023136"/>
    </source>
</evidence>
<dbReference type="InParanoid" id="A0A482WM68"/>
<dbReference type="Proteomes" id="UP000291343">
    <property type="component" value="Unassembled WGS sequence"/>
</dbReference>
<keyword evidence="4 5" id="KW-0472">Membrane</keyword>
<dbReference type="EMBL" id="QKKF02031734">
    <property type="protein sequence ID" value="RZF34400.1"/>
    <property type="molecule type" value="Genomic_DNA"/>
</dbReference>